<dbReference type="GO" id="GO:0004508">
    <property type="term" value="F:steroid 17-alpha-monooxygenase activity"/>
    <property type="evidence" value="ECO:0007669"/>
    <property type="project" value="TreeGrafter"/>
</dbReference>
<keyword evidence="2 7" id="KW-0349">Heme</keyword>
<dbReference type="GO" id="GO:0020037">
    <property type="term" value="F:heme binding"/>
    <property type="evidence" value="ECO:0007669"/>
    <property type="project" value="InterPro"/>
</dbReference>
<gene>
    <name evidence="9" type="ORF">V5799_019949</name>
</gene>
<evidence type="ECO:0000256" key="3">
    <source>
        <dbReference type="ARBA" id="ARBA00022723"/>
    </source>
</evidence>
<dbReference type="SUPFAM" id="SSF48264">
    <property type="entry name" value="Cytochrome P450"/>
    <property type="match status" value="1"/>
</dbReference>
<dbReference type="InterPro" id="IPR002401">
    <property type="entry name" value="Cyt_P450_E_grp-I"/>
</dbReference>
<dbReference type="GO" id="GO:0042448">
    <property type="term" value="P:progesterone metabolic process"/>
    <property type="evidence" value="ECO:0007669"/>
    <property type="project" value="TreeGrafter"/>
</dbReference>
<comment type="cofactor">
    <cofactor evidence="7">
        <name>heme</name>
        <dbReference type="ChEBI" id="CHEBI:30413"/>
    </cofactor>
</comment>
<sequence length="130" mass="14436">MSCTARSLGKTCHVEIPKDTRLLYNIYSVNHDPKIWPDHDVFKPERFLDPVTGKLAAKDHLPPLLSFGLGPRTCPGEKLAQADIFYVLVRLVQRLNIAAPEGAVGKEAKPMGSSFFLVAELHDIVLTKRS</sequence>
<comment type="similarity">
    <text evidence="1 8">Belongs to the cytochrome P450 family.</text>
</comment>
<name>A0AAQ4EVG8_AMBAM</name>
<dbReference type="PANTHER" id="PTHR24289">
    <property type="entry name" value="STEROID 17-ALPHA-HYDROXYLASE/17,20 LYASE"/>
    <property type="match status" value="1"/>
</dbReference>
<dbReference type="Proteomes" id="UP001321473">
    <property type="component" value="Unassembled WGS sequence"/>
</dbReference>
<accession>A0AAQ4EVG8</accession>
<evidence type="ECO:0000256" key="2">
    <source>
        <dbReference type="ARBA" id="ARBA00022617"/>
    </source>
</evidence>
<protein>
    <recommendedName>
        <fullName evidence="11">Cytochrome</fullName>
    </recommendedName>
</protein>
<dbReference type="InterPro" id="IPR036396">
    <property type="entry name" value="Cyt_P450_sf"/>
</dbReference>
<evidence type="ECO:0008006" key="11">
    <source>
        <dbReference type="Google" id="ProtNLM"/>
    </source>
</evidence>
<comment type="caution">
    <text evidence="9">The sequence shown here is derived from an EMBL/GenBank/DDBJ whole genome shotgun (WGS) entry which is preliminary data.</text>
</comment>
<dbReference type="PRINTS" id="PR00463">
    <property type="entry name" value="EP450I"/>
</dbReference>
<dbReference type="PANTHER" id="PTHR24289:SF20">
    <property type="entry name" value="STEROID 17-ALPHA-HYDROXYLASE_17,20 LYASE"/>
    <property type="match status" value="1"/>
</dbReference>
<dbReference type="InterPro" id="IPR001128">
    <property type="entry name" value="Cyt_P450"/>
</dbReference>
<organism evidence="9 10">
    <name type="scientific">Amblyomma americanum</name>
    <name type="common">Lone star tick</name>
    <dbReference type="NCBI Taxonomy" id="6943"/>
    <lineage>
        <taxon>Eukaryota</taxon>
        <taxon>Metazoa</taxon>
        <taxon>Ecdysozoa</taxon>
        <taxon>Arthropoda</taxon>
        <taxon>Chelicerata</taxon>
        <taxon>Arachnida</taxon>
        <taxon>Acari</taxon>
        <taxon>Parasitiformes</taxon>
        <taxon>Ixodida</taxon>
        <taxon>Ixodoidea</taxon>
        <taxon>Ixodidae</taxon>
        <taxon>Amblyomminae</taxon>
        <taxon>Amblyomma</taxon>
    </lineage>
</organism>
<feature type="binding site" description="axial binding residue" evidence="7">
    <location>
        <position position="74"/>
    </location>
    <ligand>
        <name>heme</name>
        <dbReference type="ChEBI" id="CHEBI:30413"/>
    </ligand>
    <ligandPart>
        <name>Fe</name>
        <dbReference type="ChEBI" id="CHEBI:18248"/>
    </ligandPart>
</feature>
<evidence type="ECO:0000256" key="4">
    <source>
        <dbReference type="ARBA" id="ARBA00023002"/>
    </source>
</evidence>
<dbReference type="EMBL" id="JARKHS020010460">
    <property type="protein sequence ID" value="KAK8778711.1"/>
    <property type="molecule type" value="Genomic_DNA"/>
</dbReference>
<evidence type="ECO:0000313" key="9">
    <source>
        <dbReference type="EMBL" id="KAK8778711.1"/>
    </source>
</evidence>
<keyword evidence="4 8" id="KW-0560">Oxidoreductase</keyword>
<evidence type="ECO:0000256" key="7">
    <source>
        <dbReference type="PIRSR" id="PIRSR602401-1"/>
    </source>
</evidence>
<keyword evidence="3 7" id="KW-0479">Metal-binding</keyword>
<dbReference type="InterPro" id="IPR017972">
    <property type="entry name" value="Cyt_P450_CS"/>
</dbReference>
<evidence type="ECO:0000256" key="8">
    <source>
        <dbReference type="RuleBase" id="RU000461"/>
    </source>
</evidence>
<evidence type="ECO:0000256" key="6">
    <source>
        <dbReference type="ARBA" id="ARBA00023033"/>
    </source>
</evidence>
<proteinExistence type="inferred from homology"/>
<evidence type="ECO:0000256" key="5">
    <source>
        <dbReference type="ARBA" id="ARBA00023004"/>
    </source>
</evidence>
<dbReference type="AlphaFoldDB" id="A0AAQ4EVG8"/>
<dbReference type="GO" id="GO:0005506">
    <property type="term" value="F:iron ion binding"/>
    <property type="evidence" value="ECO:0007669"/>
    <property type="project" value="InterPro"/>
</dbReference>
<keyword evidence="10" id="KW-1185">Reference proteome</keyword>
<keyword evidence="6 8" id="KW-0503">Monooxygenase</keyword>
<reference evidence="9 10" key="1">
    <citation type="journal article" date="2023" name="Arcadia Sci">
        <title>De novo assembly of a long-read Amblyomma americanum tick genome.</title>
        <authorList>
            <person name="Chou S."/>
            <person name="Poskanzer K.E."/>
            <person name="Rollins M."/>
            <person name="Thuy-Boun P.S."/>
        </authorList>
    </citation>
    <scope>NUCLEOTIDE SEQUENCE [LARGE SCALE GENOMIC DNA]</scope>
    <source>
        <strain evidence="9">F_SG_1</strain>
        <tissue evidence="9">Salivary glands</tissue>
    </source>
</reference>
<keyword evidence="5 7" id="KW-0408">Iron</keyword>
<evidence type="ECO:0000313" key="10">
    <source>
        <dbReference type="Proteomes" id="UP001321473"/>
    </source>
</evidence>
<dbReference type="PROSITE" id="PS00086">
    <property type="entry name" value="CYTOCHROME_P450"/>
    <property type="match status" value="1"/>
</dbReference>
<evidence type="ECO:0000256" key="1">
    <source>
        <dbReference type="ARBA" id="ARBA00010617"/>
    </source>
</evidence>
<dbReference type="Pfam" id="PF00067">
    <property type="entry name" value="p450"/>
    <property type="match status" value="1"/>
</dbReference>
<dbReference type="GO" id="GO:0042446">
    <property type="term" value="P:hormone biosynthetic process"/>
    <property type="evidence" value="ECO:0007669"/>
    <property type="project" value="TreeGrafter"/>
</dbReference>
<dbReference type="Gene3D" id="1.10.630.10">
    <property type="entry name" value="Cytochrome P450"/>
    <property type="match status" value="1"/>
</dbReference>